<comment type="caution">
    <text evidence="1">The sequence shown here is derived from an EMBL/GenBank/DDBJ whole genome shotgun (WGS) entry which is preliminary data.</text>
</comment>
<dbReference type="EMBL" id="JAAOCA010000029">
    <property type="protein sequence ID" value="MBD1601112.1"/>
    <property type="molecule type" value="Genomic_DNA"/>
</dbReference>
<evidence type="ECO:0000313" key="2">
    <source>
        <dbReference type="Proteomes" id="UP000805841"/>
    </source>
</evidence>
<sequence length="42" mass="4535">GIAFGFIAWTAMKLASGRARDLNPALVVLSLLFVVKLGWFNA</sequence>
<dbReference type="RefSeq" id="WP_238935322.1">
    <property type="nucleotide sequence ID" value="NZ_JAAOCA010000029.1"/>
</dbReference>
<keyword evidence="2" id="KW-1185">Reference proteome</keyword>
<protein>
    <submittedName>
        <fullName evidence="1">NCS2 family permease</fullName>
    </submittedName>
</protein>
<proteinExistence type="predicted"/>
<dbReference type="Proteomes" id="UP000805841">
    <property type="component" value="Unassembled WGS sequence"/>
</dbReference>
<feature type="non-terminal residue" evidence="1">
    <location>
        <position position="1"/>
    </location>
</feature>
<evidence type="ECO:0000313" key="1">
    <source>
        <dbReference type="EMBL" id="MBD1601112.1"/>
    </source>
</evidence>
<accession>A0ABR7Z6T7</accession>
<reference evidence="1 2" key="1">
    <citation type="journal article" date="2020" name="Insects">
        <title>Bacteria Belonging to Pseudomonas typographi sp. nov. from the Bark Beetle Ips typographus Have Genomic Potential to Aid in the Host Ecology.</title>
        <authorList>
            <person name="Peral-Aranega E."/>
            <person name="Saati-Santamaria Z."/>
            <person name="Kolarik M."/>
            <person name="Rivas R."/>
            <person name="Garcia-Fraile P."/>
        </authorList>
    </citation>
    <scope>NUCLEOTIDE SEQUENCE [LARGE SCALE GENOMIC DNA]</scope>
    <source>
        <strain evidence="1 2">CA3A</strain>
    </source>
</reference>
<organism evidence="1 2">
    <name type="scientific">Pseudomonas typographi</name>
    <dbReference type="NCBI Taxonomy" id="2715964"/>
    <lineage>
        <taxon>Bacteria</taxon>
        <taxon>Pseudomonadati</taxon>
        <taxon>Pseudomonadota</taxon>
        <taxon>Gammaproteobacteria</taxon>
        <taxon>Pseudomonadales</taxon>
        <taxon>Pseudomonadaceae</taxon>
        <taxon>Pseudomonas</taxon>
    </lineage>
</organism>
<name>A0ABR7Z6T7_9PSED</name>
<gene>
    <name evidence="1" type="ORF">HAQ05_20745</name>
</gene>